<dbReference type="SUPFAM" id="SSF50022">
    <property type="entry name" value="ISP domain"/>
    <property type="match status" value="1"/>
</dbReference>
<accession>A0A1G8I320</accession>
<evidence type="ECO:0000259" key="6">
    <source>
        <dbReference type="PROSITE" id="PS51296"/>
    </source>
</evidence>
<gene>
    <name evidence="7" type="ORF">SAMN05421505_1359</name>
</gene>
<dbReference type="PROSITE" id="PS51296">
    <property type="entry name" value="RIESKE"/>
    <property type="match status" value="1"/>
</dbReference>
<dbReference type="PANTHER" id="PTHR21266:SF60">
    <property type="entry name" value="3-KETOSTEROID-9-ALPHA-MONOOXYGENASE, OXYGENASE COMPONENT"/>
    <property type="match status" value="1"/>
</dbReference>
<keyword evidence="3" id="KW-0560">Oxidoreductase</keyword>
<protein>
    <submittedName>
        <fullName evidence="7">Rieske [2Fe-2S] domain-containing protein</fullName>
    </submittedName>
</protein>
<organism evidence="7 8">
    <name type="scientific">Sinosporangium album</name>
    <dbReference type="NCBI Taxonomy" id="504805"/>
    <lineage>
        <taxon>Bacteria</taxon>
        <taxon>Bacillati</taxon>
        <taxon>Actinomycetota</taxon>
        <taxon>Actinomycetes</taxon>
        <taxon>Streptosporangiales</taxon>
        <taxon>Streptosporangiaceae</taxon>
        <taxon>Sinosporangium</taxon>
    </lineage>
</organism>
<sequence length="353" mass="37622">MTGGGDGPGRFPLRLRRTPVPWERQRPTWQEARPGLIQDALERAQTRPAGNWYVVGATRDLPPDRPPDRPLGRTVAGTEVVLWRDAAGALRAGPGACPHLGAPLKDGRVRCGVLICHWHGLALNGGSFAGWEPFPAYDDGVLLWTRLDDAGGEEPLDRPVVPERPDLSGAVSAVYTGFGRCEPEDVIANRLDPWHGAWFHPYSFADLTVLDPAVGGHGGGADGNGADGNGADGGGFAVEVSFKIAGRAVVPVRAVFLAPGPRTIVMRITEGEGRGSVVETHATPLTPQGWTRPRTAVVEAVVAASGRRGFSLARAAAPLTRPLIRAAAARLWRDDLAYAERRWALRSTGRLPG</sequence>
<dbReference type="Gene3D" id="2.102.10.10">
    <property type="entry name" value="Rieske [2Fe-2S] iron-sulphur domain"/>
    <property type="match status" value="1"/>
</dbReference>
<dbReference type="Pfam" id="PF00355">
    <property type="entry name" value="Rieske"/>
    <property type="match status" value="1"/>
</dbReference>
<evidence type="ECO:0000256" key="4">
    <source>
        <dbReference type="ARBA" id="ARBA00023004"/>
    </source>
</evidence>
<evidence type="ECO:0000313" key="7">
    <source>
        <dbReference type="EMBL" id="SDI13244.1"/>
    </source>
</evidence>
<keyword evidence="5" id="KW-0411">Iron-sulfur</keyword>
<dbReference type="Proteomes" id="UP000198923">
    <property type="component" value="Unassembled WGS sequence"/>
</dbReference>
<keyword evidence="1" id="KW-0001">2Fe-2S</keyword>
<keyword evidence="8" id="KW-1185">Reference proteome</keyword>
<evidence type="ECO:0000256" key="2">
    <source>
        <dbReference type="ARBA" id="ARBA00022723"/>
    </source>
</evidence>
<dbReference type="Pfam" id="PF19299">
    <property type="entry name" value="DUF5914"/>
    <property type="match status" value="1"/>
</dbReference>
<evidence type="ECO:0000313" key="8">
    <source>
        <dbReference type="Proteomes" id="UP000198923"/>
    </source>
</evidence>
<evidence type="ECO:0000256" key="5">
    <source>
        <dbReference type="ARBA" id="ARBA00023014"/>
    </source>
</evidence>
<dbReference type="GO" id="GO:0051537">
    <property type="term" value="F:2 iron, 2 sulfur cluster binding"/>
    <property type="evidence" value="ECO:0007669"/>
    <property type="project" value="UniProtKB-KW"/>
</dbReference>
<proteinExistence type="predicted"/>
<name>A0A1G8I320_9ACTN</name>
<dbReference type="EMBL" id="FNCN01000035">
    <property type="protein sequence ID" value="SDI13244.1"/>
    <property type="molecule type" value="Genomic_DNA"/>
</dbReference>
<dbReference type="InterPro" id="IPR017941">
    <property type="entry name" value="Rieske_2Fe-2S"/>
</dbReference>
<dbReference type="STRING" id="504805.SAMN05421505_1359"/>
<dbReference type="RefSeq" id="WP_420820040.1">
    <property type="nucleotide sequence ID" value="NZ_FNCN01000035.1"/>
</dbReference>
<dbReference type="GO" id="GO:0046872">
    <property type="term" value="F:metal ion binding"/>
    <property type="evidence" value="ECO:0007669"/>
    <property type="project" value="UniProtKB-KW"/>
</dbReference>
<dbReference type="GO" id="GO:0004497">
    <property type="term" value="F:monooxygenase activity"/>
    <property type="evidence" value="ECO:0007669"/>
    <property type="project" value="UniProtKB-ARBA"/>
</dbReference>
<keyword evidence="2" id="KW-0479">Metal-binding</keyword>
<keyword evidence="4" id="KW-0408">Iron</keyword>
<dbReference type="GO" id="GO:0016705">
    <property type="term" value="F:oxidoreductase activity, acting on paired donors, with incorporation or reduction of molecular oxygen"/>
    <property type="evidence" value="ECO:0007669"/>
    <property type="project" value="UniProtKB-ARBA"/>
</dbReference>
<dbReference type="InterPro" id="IPR045612">
    <property type="entry name" value="DUF5914"/>
</dbReference>
<dbReference type="InterPro" id="IPR036922">
    <property type="entry name" value="Rieske_2Fe-2S_sf"/>
</dbReference>
<dbReference type="InterPro" id="IPR050584">
    <property type="entry name" value="Cholesterol_7-desaturase"/>
</dbReference>
<dbReference type="PANTHER" id="PTHR21266">
    <property type="entry name" value="IRON-SULFUR DOMAIN CONTAINING PROTEIN"/>
    <property type="match status" value="1"/>
</dbReference>
<reference evidence="7 8" key="1">
    <citation type="submission" date="2016-10" db="EMBL/GenBank/DDBJ databases">
        <authorList>
            <person name="de Groot N.N."/>
        </authorList>
    </citation>
    <scope>NUCLEOTIDE SEQUENCE [LARGE SCALE GENOMIC DNA]</scope>
    <source>
        <strain evidence="7 8">CPCC 201354</strain>
    </source>
</reference>
<dbReference type="AlphaFoldDB" id="A0A1G8I320"/>
<evidence type="ECO:0000256" key="3">
    <source>
        <dbReference type="ARBA" id="ARBA00023002"/>
    </source>
</evidence>
<feature type="domain" description="Rieske" evidence="6">
    <location>
        <begin position="52"/>
        <end position="145"/>
    </location>
</feature>
<evidence type="ECO:0000256" key="1">
    <source>
        <dbReference type="ARBA" id="ARBA00022714"/>
    </source>
</evidence>